<accession>A0A382G986</accession>
<protein>
    <recommendedName>
        <fullName evidence="1">FlgD/Vpr Ig-like domain-containing protein</fullName>
    </recommendedName>
</protein>
<dbReference type="InterPro" id="IPR026444">
    <property type="entry name" value="Secre_tail"/>
</dbReference>
<dbReference type="EMBL" id="UINC01053991">
    <property type="protein sequence ID" value="SVB71174.1"/>
    <property type="molecule type" value="Genomic_DNA"/>
</dbReference>
<feature type="domain" description="FlgD/Vpr Ig-like" evidence="1">
    <location>
        <begin position="42"/>
        <end position="97"/>
    </location>
</feature>
<evidence type="ECO:0000313" key="2">
    <source>
        <dbReference type="EMBL" id="SVB71174.1"/>
    </source>
</evidence>
<dbReference type="AlphaFoldDB" id="A0A382G986"/>
<organism evidence="2">
    <name type="scientific">marine metagenome</name>
    <dbReference type="NCBI Taxonomy" id="408172"/>
    <lineage>
        <taxon>unclassified sequences</taxon>
        <taxon>metagenomes</taxon>
        <taxon>ecological metagenomes</taxon>
    </lineage>
</organism>
<dbReference type="Pfam" id="PF13860">
    <property type="entry name" value="FlgD_ig"/>
    <property type="match status" value="1"/>
</dbReference>
<proteinExistence type="predicted"/>
<dbReference type="InterPro" id="IPR025965">
    <property type="entry name" value="FlgD/Vpr_Ig-like"/>
</dbReference>
<reference evidence="2" key="1">
    <citation type="submission" date="2018-05" db="EMBL/GenBank/DDBJ databases">
        <authorList>
            <person name="Lanie J.A."/>
            <person name="Ng W.-L."/>
            <person name="Kazmierczak K.M."/>
            <person name="Andrzejewski T.M."/>
            <person name="Davidsen T.M."/>
            <person name="Wayne K.J."/>
            <person name="Tettelin H."/>
            <person name="Glass J.I."/>
            <person name="Rusch D."/>
            <person name="Podicherti R."/>
            <person name="Tsui H.-C.T."/>
            <person name="Winkler M.E."/>
        </authorList>
    </citation>
    <scope>NUCLEOTIDE SEQUENCE</scope>
</reference>
<evidence type="ECO:0000259" key="1">
    <source>
        <dbReference type="Pfam" id="PF13860"/>
    </source>
</evidence>
<feature type="non-terminal residue" evidence="2">
    <location>
        <position position="1"/>
    </location>
</feature>
<gene>
    <name evidence="2" type="ORF">METZ01_LOCUS224028</name>
</gene>
<dbReference type="NCBIfam" id="TIGR04183">
    <property type="entry name" value="Por_Secre_tail"/>
    <property type="match status" value="1"/>
</dbReference>
<sequence>PDNYVAPLEVVEGLNPSGFTLSPAYPNPFNPLTTMDLTVPFSEFVKITVIDILGREVAQLQKGVMVPGYYKISWNGQTRSGKSVASGTYFVVMTYAEKSKIQKLLLLK</sequence>
<name>A0A382G986_9ZZZZ</name>
<dbReference type="Gene3D" id="2.60.40.4070">
    <property type="match status" value="1"/>
</dbReference>